<dbReference type="EMBL" id="CAJEWN010000055">
    <property type="protein sequence ID" value="CAD2154013.1"/>
    <property type="molecule type" value="Genomic_DNA"/>
</dbReference>
<evidence type="ECO:0000313" key="1">
    <source>
        <dbReference type="EMBL" id="CAD2154013.1"/>
    </source>
</evidence>
<proteinExistence type="predicted"/>
<reference evidence="1 2" key="1">
    <citation type="submission" date="2020-08" db="EMBL/GenBank/DDBJ databases">
        <authorList>
            <person name="Koutsovoulos G."/>
            <person name="Danchin GJ E."/>
        </authorList>
    </citation>
    <scope>NUCLEOTIDE SEQUENCE [LARGE SCALE GENOMIC DNA]</scope>
</reference>
<sequence>MNESNKFPQFYLKGFKCFELSRLYDLIFEHITTSKDCSKVVPVIMLEYMSASNFEVNKKAENVEIKQFNGVKYIKYQIVNIHNPKVKFSFCNAEWIHILNSNFKFKIKIMKM</sequence>
<dbReference type="Proteomes" id="UP000580250">
    <property type="component" value="Unassembled WGS sequence"/>
</dbReference>
<name>A0A6V7UCS9_MELEN</name>
<evidence type="ECO:0000313" key="2">
    <source>
        <dbReference type="Proteomes" id="UP000580250"/>
    </source>
</evidence>
<accession>A0A6V7UCS9</accession>
<organism evidence="1 2">
    <name type="scientific">Meloidogyne enterolobii</name>
    <name type="common">Root-knot nematode worm</name>
    <name type="synonym">Meloidogyne mayaguensis</name>
    <dbReference type="NCBI Taxonomy" id="390850"/>
    <lineage>
        <taxon>Eukaryota</taxon>
        <taxon>Metazoa</taxon>
        <taxon>Ecdysozoa</taxon>
        <taxon>Nematoda</taxon>
        <taxon>Chromadorea</taxon>
        <taxon>Rhabditida</taxon>
        <taxon>Tylenchina</taxon>
        <taxon>Tylenchomorpha</taxon>
        <taxon>Tylenchoidea</taxon>
        <taxon>Meloidogynidae</taxon>
        <taxon>Meloidogyninae</taxon>
        <taxon>Meloidogyne</taxon>
    </lineage>
</organism>
<dbReference type="AlphaFoldDB" id="A0A6V7UCS9"/>
<protein>
    <submittedName>
        <fullName evidence="1">Uncharacterized protein</fullName>
    </submittedName>
</protein>
<comment type="caution">
    <text evidence="1">The sequence shown here is derived from an EMBL/GenBank/DDBJ whole genome shotgun (WGS) entry which is preliminary data.</text>
</comment>
<gene>
    <name evidence="1" type="ORF">MENT_LOCUS11329</name>
</gene>